<evidence type="ECO:0000259" key="2">
    <source>
        <dbReference type="Pfam" id="PF08327"/>
    </source>
</evidence>
<dbReference type="InterPro" id="IPR023393">
    <property type="entry name" value="START-like_dom_sf"/>
</dbReference>
<dbReference type="AlphaFoldDB" id="A0A0P1FPS1"/>
<dbReference type="Proteomes" id="UP000051887">
    <property type="component" value="Unassembled WGS sequence"/>
</dbReference>
<sequence length="141" mass="15848">MTDTTIRKSVFLAADKPRVWDFLTKTDLLTQWFHPAQSDLSEGEDYLLTSQKDGDRMCWGTVEVMKPVDYMKWSFTVGPMQGKMSTVEWWLEEAPGGTRLTLEHSELPNSPDGYGLVLALDKGWHGFMGNLHDLATAPAPA</sequence>
<name>A0A0P1FPS1_9RHOB</name>
<dbReference type="SUPFAM" id="SSF55961">
    <property type="entry name" value="Bet v1-like"/>
    <property type="match status" value="1"/>
</dbReference>
<gene>
    <name evidence="3" type="ORF">TL5118_00064</name>
    <name evidence="4" type="ORF">TL5120_00095</name>
</gene>
<dbReference type="Gene3D" id="3.30.530.20">
    <property type="match status" value="1"/>
</dbReference>
<dbReference type="RefSeq" id="WP_058241677.1">
    <property type="nucleotide sequence ID" value="NZ_CYSB01000004.1"/>
</dbReference>
<dbReference type="EMBL" id="CYSC01000003">
    <property type="protein sequence ID" value="CUH70322.1"/>
    <property type="molecule type" value="Genomic_DNA"/>
</dbReference>
<keyword evidence="5" id="KW-1185">Reference proteome</keyword>
<evidence type="ECO:0000313" key="6">
    <source>
        <dbReference type="Proteomes" id="UP000051887"/>
    </source>
</evidence>
<evidence type="ECO:0000313" key="3">
    <source>
        <dbReference type="EMBL" id="CUH62541.1"/>
    </source>
</evidence>
<accession>A0A0P1FPS1</accession>
<reference evidence="4 6" key="2">
    <citation type="submission" date="2015-09" db="EMBL/GenBank/DDBJ databases">
        <authorList>
            <consortium name="Swine Surveillance"/>
        </authorList>
    </citation>
    <scope>NUCLEOTIDE SEQUENCE [LARGE SCALE GENOMIC DNA]</scope>
    <source>
        <strain evidence="4 6">5120</strain>
    </source>
</reference>
<dbReference type="CDD" id="cd07814">
    <property type="entry name" value="SRPBCC_CalC_Aha1-like"/>
    <property type="match status" value="1"/>
</dbReference>
<comment type="similarity">
    <text evidence="1">Belongs to the AHA1 family.</text>
</comment>
<organism evidence="4 6">
    <name type="scientific">Thalassovita autumnalis</name>
    <dbReference type="NCBI Taxonomy" id="2072972"/>
    <lineage>
        <taxon>Bacteria</taxon>
        <taxon>Pseudomonadati</taxon>
        <taxon>Pseudomonadota</taxon>
        <taxon>Alphaproteobacteria</taxon>
        <taxon>Rhodobacterales</taxon>
        <taxon>Roseobacteraceae</taxon>
        <taxon>Thalassovita</taxon>
    </lineage>
</organism>
<reference evidence="3 5" key="1">
    <citation type="submission" date="2015-09" db="EMBL/GenBank/DDBJ databases">
        <authorList>
            <person name="Rodrigo-Torres L."/>
            <person name="Arahal D.R."/>
        </authorList>
    </citation>
    <scope>NUCLEOTIDE SEQUENCE [LARGE SCALE GENOMIC DNA]</scope>
    <source>
        <strain evidence="3 5">CECT 5118</strain>
    </source>
</reference>
<evidence type="ECO:0000313" key="5">
    <source>
        <dbReference type="Proteomes" id="UP000051086"/>
    </source>
</evidence>
<dbReference type="EMBL" id="CYSB01000004">
    <property type="protein sequence ID" value="CUH62541.1"/>
    <property type="molecule type" value="Genomic_DNA"/>
</dbReference>
<proteinExistence type="inferred from homology"/>
<dbReference type="OrthoDB" id="9803476at2"/>
<dbReference type="InterPro" id="IPR013538">
    <property type="entry name" value="ASHA1/2-like_C"/>
</dbReference>
<dbReference type="Pfam" id="PF08327">
    <property type="entry name" value="AHSA1"/>
    <property type="match status" value="1"/>
</dbReference>
<evidence type="ECO:0000256" key="1">
    <source>
        <dbReference type="ARBA" id="ARBA00006817"/>
    </source>
</evidence>
<dbReference type="Proteomes" id="UP000051086">
    <property type="component" value="Unassembled WGS sequence"/>
</dbReference>
<protein>
    <recommendedName>
        <fullName evidence="2">Activator of Hsp90 ATPase homologue 1/2-like C-terminal domain-containing protein</fullName>
    </recommendedName>
</protein>
<evidence type="ECO:0000313" key="4">
    <source>
        <dbReference type="EMBL" id="CUH70322.1"/>
    </source>
</evidence>
<feature type="domain" description="Activator of Hsp90 ATPase homologue 1/2-like C-terminal" evidence="2">
    <location>
        <begin position="17"/>
        <end position="132"/>
    </location>
</feature>